<dbReference type="Pfam" id="PF16137">
    <property type="entry name" value="DUF4845"/>
    <property type="match status" value="1"/>
</dbReference>
<evidence type="ECO:0000313" key="1">
    <source>
        <dbReference type="EMBL" id="MFC3147047.1"/>
    </source>
</evidence>
<dbReference type="InterPro" id="IPR032314">
    <property type="entry name" value="DUF4845"/>
</dbReference>
<sequence length="114" mass="12043">MFSKQRGLSLLSVVFLLIVVGGGLLLGMKITPTVTEYLEIKKALKKAAEKGDTPASVRGAFDLIASAGYITSIGGKDIAVTKRGDKVIASVAYQKKIELIAPVSLVIDYEASSE</sequence>
<evidence type="ECO:0000313" key="2">
    <source>
        <dbReference type="Proteomes" id="UP001595556"/>
    </source>
</evidence>
<reference evidence="2" key="1">
    <citation type="journal article" date="2019" name="Int. J. Syst. Evol. Microbiol.">
        <title>The Global Catalogue of Microorganisms (GCM) 10K type strain sequencing project: providing services to taxonomists for standard genome sequencing and annotation.</title>
        <authorList>
            <consortium name="The Broad Institute Genomics Platform"/>
            <consortium name="The Broad Institute Genome Sequencing Center for Infectious Disease"/>
            <person name="Wu L."/>
            <person name="Ma J."/>
        </authorList>
    </citation>
    <scope>NUCLEOTIDE SEQUENCE [LARGE SCALE GENOMIC DNA]</scope>
    <source>
        <strain evidence="2">KCTC 52168</strain>
    </source>
</reference>
<protein>
    <submittedName>
        <fullName evidence="1">DUF4845 domain-containing protein</fullName>
    </submittedName>
</protein>
<gene>
    <name evidence="1" type="ORF">ACFOEN_05260</name>
</gene>
<dbReference type="Proteomes" id="UP001595556">
    <property type="component" value="Unassembled WGS sequence"/>
</dbReference>
<dbReference type="EMBL" id="JBHRTI010000003">
    <property type="protein sequence ID" value="MFC3147047.1"/>
    <property type="molecule type" value="Genomic_DNA"/>
</dbReference>
<dbReference type="RefSeq" id="WP_082374530.1">
    <property type="nucleotide sequence ID" value="NZ_CP180191.1"/>
</dbReference>
<comment type="caution">
    <text evidence="1">The sequence shown here is derived from an EMBL/GenBank/DDBJ whole genome shotgun (WGS) entry which is preliminary data.</text>
</comment>
<keyword evidence="2" id="KW-1185">Reference proteome</keyword>
<name>A0ABV7H0C1_9BURK</name>
<proteinExistence type="predicted"/>
<organism evidence="1 2">
    <name type="scientific">Piscinibacterium candidicorallinum</name>
    <dbReference type="NCBI Taxonomy" id="1793872"/>
    <lineage>
        <taxon>Bacteria</taxon>
        <taxon>Pseudomonadati</taxon>
        <taxon>Pseudomonadota</taxon>
        <taxon>Betaproteobacteria</taxon>
        <taxon>Burkholderiales</taxon>
        <taxon>Piscinibacterium</taxon>
    </lineage>
</organism>
<accession>A0ABV7H0C1</accession>